<dbReference type="InterPro" id="IPR002347">
    <property type="entry name" value="SDR_fam"/>
</dbReference>
<accession>A0A084SQ01</accession>
<dbReference type="NCBIfam" id="NF005559">
    <property type="entry name" value="PRK07231.1"/>
    <property type="match status" value="1"/>
</dbReference>
<dbReference type="PROSITE" id="PS00061">
    <property type="entry name" value="ADH_SHORT"/>
    <property type="match status" value="1"/>
</dbReference>
<dbReference type="InterPro" id="IPR036291">
    <property type="entry name" value="NAD(P)-bd_dom_sf"/>
</dbReference>
<evidence type="ECO:0000313" key="5">
    <source>
        <dbReference type="Proteomes" id="UP000028547"/>
    </source>
</evidence>
<dbReference type="Gene3D" id="3.40.50.720">
    <property type="entry name" value="NAD(P)-binding Rossmann-like Domain"/>
    <property type="match status" value="1"/>
</dbReference>
<evidence type="ECO:0000256" key="1">
    <source>
        <dbReference type="ARBA" id="ARBA00006484"/>
    </source>
</evidence>
<dbReference type="Proteomes" id="UP000028547">
    <property type="component" value="Unassembled WGS sequence"/>
</dbReference>
<organism evidence="4 5">
    <name type="scientific">Archangium violaceum Cb vi76</name>
    <dbReference type="NCBI Taxonomy" id="1406225"/>
    <lineage>
        <taxon>Bacteria</taxon>
        <taxon>Pseudomonadati</taxon>
        <taxon>Myxococcota</taxon>
        <taxon>Myxococcia</taxon>
        <taxon>Myxococcales</taxon>
        <taxon>Cystobacterineae</taxon>
        <taxon>Archangiaceae</taxon>
        <taxon>Archangium</taxon>
    </lineage>
</organism>
<dbReference type="Pfam" id="PF13561">
    <property type="entry name" value="adh_short_C2"/>
    <property type="match status" value="1"/>
</dbReference>
<dbReference type="EMBL" id="JPMI01000203">
    <property type="protein sequence ID" value="KFA90536.1"/>
    <property type="molecule type" value="Genomic_DNA"/>
</dbReference>
<dbReference type="SUPFAM" id="SSF51735">
    <property type="entry name" value="NAD(P)-binding Rossmann-fold domains"/>
    <property type="match status" value="1"/>
</dbReference>
<dbReference type="InterPro" id="IPR057326">
    <property type="entry name" value="KR_dom"/>
</dbReference>
<comment type="similarity">
    <text evidence="1">Belongs to the short-chain dehydrogenases/reductases (SDR) family.</text>
</comment>
<name>A0A084SQ01_9BACT</name>
<dbReference type="AlphaFoldDB" id="A0A084SQ01"/>
<dbReference type="FunFam" id="3.40.50.720:FF:000084">
    <property type="entry name" value="Short-chain dehydrogenase reductase"/>
    <property type="match status" value="1"/>
</dbReference>
<dbReference type="SMART" id="SM00822">
    <property type="entry name" value="PKS_KR"/>
    <property type="match status" value="1"/>
</dbReference>
<feature type="domain" description="Ketoreductase" evidence="3">
    <location>
        <begin position="7"/>
        <end position="186"/>
    </location>
</feature>
<dbReference type="PANTHER" id="PTHR43639">
    <property type="entry name" value="OXIDOREDUCTASE, SHORT-CHAIN DEHYDROGENASE/REDUCTASE FAMILY (AFU_ORTHOLOGUE AFUA_5G02870)"/>
    <property type="match status" value="1"/>
</dbReference>
<dbReference type="PRINTS" id="PR00081">
    <property type="entry name" value="GDHRDH"/>
</dbReference>
<dbReference type="RefSeq" id="WP_043402069.1">
    <property type="nucleotide sequence ID" value="NZ_JPMI01000203.1"/>
</dbReference>
<keyword evidence="2" id="KW-0560">Oxidoreductase</keyword>
<evidence type="ECO:0000259" key="3">
    <source>
        <dbReference type="SMART" id="SM00822"/>
    </source>
</evidence>
<evidence type="ECO:0000313" key="4">
    <source>
        <dbReference type="EMBL" id="KFA90536.1"/>
    </source>
</evidence>
<protein>
    <recommendedName>
        <fullName evidence="3">Ketoreductase domain-containing protein</fullName>
    </recommendedName>
</protein>
<dbReference type="PRINTS" id="PR00080">
    <property type="entry name" value="SDRFAMILY"/>
</dbReference>
<evidence type="ECO:0000256" key="2">
    <source>
        <dbReference type="ARBA" id="ARBA00023002"/>
    </source>
</evidence>
<dbReference type="PANTHER" id="PTHR43639:SF1">
    <property type="entry name" value="SHORT-CHAIN DEHYDROGENASE_REDUCTASE FAMILY PROTEIN"/>
    <property type="match status" value="1"/>
</dbReference>
<comment type="caution">
    <text evidence="4">The sequence shown here is derived from an EMBL/GenBank/DDBJ whole genome shotgun (WGS) entry which is preliminary data.</text>
</comment>
<gene>
    <name evidence="4" type="ORF">Q664_27995</name>
</gene>
<proteinExistence type="inferred from homology"/>
<reference evidence="4 5" key="1">
    <citation type="submission" date="2014-07" db="EMBL/GenBank/DDBJ databases">
        <title>Draft Genome Sequence of Gephyronic Acid Producer, Cystobacter violaceus Strain Cb vi76.</title>
        <authorList>
            <person name="Stevens D.C."/>
            <person name="Young J."/>
            <person name="Carmichael R."/>
            <person name="Tan J."/>
            <person name="Taylor R.E."/>
        </authorList>
    </citation>
    <scope>NUCLEOTIDE SEQUENCE [LARGE SCALE GENOMIC DNA]</scope>
    <source>
        <strain evidence="4 5">Cb vi76</strain>
    </source>
</reference>
<dbReference type="GO" id="GO:0016491">
    <property type="term" value="F:oxidoreductase activity"/>
    <property type="evidence" value="ECO:0007669"/>
    <property type="project" value="UniProtKB-KW"/>
</dbReference>
<dbReference type="InterPro" id="IPR020904">
    <property type="entry name" value="Sc_DH/Rdtase_CS"/>
</dbReference>
<sequence>MQGLEGKVAVVTGASRGIGASIARKLASQGAKVVINYTRNEDAAHQVAADIQRAGGEVLVERADVADEAQVKQLFERTDARFGRLDILVNNAGILEFRPIDAIDRAHFQRVLDTNLWGVVCASQQAARRLGQGGRIINITSAATRTPFSALGIYAASKGAVEAFTRTLAAELGPKGITANAIFAGMVETDMTMGLSSGDSSRATVQAMIQATPLRRMAKPEDISEIVALLASESSQWVTGQSIGATGGLVMS</sequence>